<dbReference type="EMBL" id="JACGCI010000029">
    <property type="protein sequence ID" value="KAF6755685.1"/>
    <property type="molecule type" value="Genomic_DNA"/>
</dbReference>
<keyword evidence="1" id="KW-1133">Transmembrane helix</keyword>
<feature type="transmembrane region" description="Helical" evidence="1">
    <location>
        <begin position="164"/>
        <end position="184"/>
    </location>
</feature>
<keyword evidence="1" id="KW-0472">Membrane</keyword>
<feature type="transmembrane region" description="Helical" evidence="1">
    <location>
        <begin position="331"/>
        <end position="351"/>
    </location>
</feature>
<evidence type="ECO:0000256" key="1">
    <source>
        <dbReference type="SAM" id="Phobius"/>
    </source>
</evidence>
<dbReference type="Proteomes" id="UP000521943">
    <property type="component" value="Unassembled WGS sequence"/>
</dbReference>
<reference evidence="2 3" key="1">
    <citation type="submission" date="2020-07" db="EMBL/GenBank/DDBJ databases">
        <title>Comparative genomics of pyrophilous fungi reveals a link between fire events and developmental genes.</title>
        <authorList>
            <consortium name="DOE Joint Genome Institute"/>
            <person name="Steindorff A.S."/>
            <person name="Carver A."/>
            <person name="Calhoun S."/>
            <person name="Stillman K."/>
            <person name="Liu H."/>
            <person name="Lipzen A."/>
            <person name="Pangilinan J."/>
            <person name="Labutti K."/>
            <person name="Bruns T.D."/>
            <person name="Grigoriev I.V."/>
        </authorList>
    </citation>
    <scope>NUCLEOTIDE SEQUENCE [LARGE SCALE GENOMIC DNA]</scope>
    <source>
        <strain evidence="2 3">CBS 144469</strain>
    </source>
</reference>
<gene>
    <name evidence="2" type="ORF">DFP72DRAFT_1008644</name>
</gene>
<evidence type="ECO:0000313" key="3">
    <source>
        <dbReference type="Proteomes" id="UP000521943"/>
    </source>
</evidence>
<evidence type="ECO:0000313" key="2">
    <source>
        <dbReference type="EMBL" id="KAF6755685.1"/>
    </source>
</evidence>
<keyword evidence="3" id="KW-1185">Reference proteome</keyword>
<sequence>MYGSVIGDVPELFFPDFAFTWGYNESYEKAFCIEPLSNICPFVRPCPNPDVNGKGQQVSIYVSSIVYGIVLVYMPRLRRPMLYAHLAVLYSLLIASLVSVTKGQLSKVDGIFIAVAVASPASMHLWCLSFVSLWHPHLFPIQEAAAENDIAHDHRALEIHAARALSVGALALEIMMICLLFIPGVKGIKFPQPVCDGYFGGSRLLYNLAWSVPTLIQVAVIGITSIVAYTAGRLMQMGRETESTSDSDLEGHPEDIMARDDLISWTERVLYTQYPTFMNKPIATSLYIIAQLSVFPTGEWFPAHSKDWYTVILLLISFSISKPPTRPVFSFAIRLSIIIFLIGITLLRLFILHISPSCADLVLLFLGASAARWVATRFSSSKWTTSLSFFILIWSVLICIAGVWAWMVGDMRMMIPDLIKYISPDGNTRSYYLMEILSIGIWIASWIAVLGYAQKESVTWSRLVTGLTRRAHILKFSCTLAVPNMLWIQAANNSNSSRPSDMSFGQILSMILSFVTMVTLFDEVWGMRRQVWLAVLFSDPMPGDDQPLEEPELEAPVSRP</sequence>
<feature type="transmembrane region" description="Helical" evidence="1">
    <location>
        <begin position="204"/>
        <end position="229"/>
    </location>
</feature>
<feature type="transmembrane region" description="Helical" evidence="1">
    <location>
        <begin position="473"/>
        <end position="491"/>
    </location>
</feature>
<organism evidence="2 3">
    <name type="scientific">Ephemerocybe angulata</name>
    <dbReference type="NCBI Taxonomy" id="980116"/>
    <lineage>
        <taxon>Eukaryota</taxon>
        <taxon>Fungi</taxon>
        <taxon>Dikarya</taxon>
        <taxon>Basidiomycota</taxon>
        <taxon>Agaricomycotina</taxon>
        <taxon>Agaricomycetes</taxon>
        <taxon>Agaricomycetidae</taxon>
        <taxon>Agaricales</taxon>
        <taxon>Agaricineae</taxon>
        <taxon>Psathyrellaceae</taxon>
        <taxon>Ephemerocybe</taxon>
    </lineage>
</organism>
<feature type="transmembrane region" description="Helical" evidence="1">
    <location>
        <begin position="431"/>
        <end position="453"/>
    </location>
</feature>
<proteinExistence type="predicted"/>
<feature type="transmembrane region" description="Helical" evidence="1">
    <location>
        <begin position="111"/>
        <end position="134"/>
    </location>
</feature>
<name>A0A8H6HYR0_9AGAR</name>
<feature type="transmembrane region" description="Helical" evidence="1">
    <location>
        <begin position="58"/>
        <end position="74"/>
    </location>
</feature>
<comment type="caution">
    <text evidence="2">The sequence shown here is derived from an EMBL/GenBank/DDBJ whole genome shotgun (WGS) entry which is preliminary data.</text>
</comment>
<feature type="transmembrane region" description="Helical" evidence="1">
    <location>
        <begin position="387"/>
        <end position="407"/>
    </location>
</feature>
<dbReference type="AlphaFoldDB" id="A0A8H6HYR0"/>
<protein>
    <submittedName>
        <fullName evidence="2">Uncharacterized protein</fullName>
    </submittedName>
</protein>
<feature type="transmembrane region" description="Helical" evidence="1">
    <location>
        <begin position="503"/>
        <end position="521"/>
    </location>
</feature>
<keyword evidence="1" id="KW-0812">Transmembrane</keyword>
<dbReference type="OrthoDB" id="3234297at2759"/>
<feature type="transmembrane region" description="Helical" evidence="1">
    <location>
        <begin position="357"/>
        <end position="375"/>
    </location>
</feature>
<accession>A0A8H6HYR0</accession>
<feature type="transmembrane region" description="Helical" evidence="1">
    <location>
        <begin position="81"/>
        <end position="99"/>
    </location>
</feature>